<feature type="chain" id="PRO_5011112298" evidence="1">
    <location>
        <begin position="27"/>
        <end position="158"/>
    </location>
</feature>
<dbReference type="AlphaFoldDB" id="A0A1Z4JK18"/>
<feature type="signal peptide" evidence="1">
    <location>
        <begin position="1"/>
        <end position="26"/>
    </location>
</feature>
<organism evidence="2 3">
    <name type="scientific">Leptolyngbya boryana NIES-2135</name>
    <dbReference type="NCBI Taxonomy" id="1973484"/>
    <lineage>
        <taxon>Bacteria</taxon>
        <taxon>Bacillati</taxon>
        <taxon>Cyanobacteriota</taxon>
        <taxon>Cyanophyceae</taxon>
        <taxon>Leptolyngbyales</taxon>
        <taxon>Leptolyngbyaceae</taxon>
        <taxon>Leptolyngbya group</taxon>
        <taxon>Leptolyngbya</taxon>
    </lineage>
</organism>
<protein>
    <submittedName>
        <fullName evidence="2">Uncharacterized protein</fullName>
    </submittedName>
</protein>
<keyword evidence="1" id="KW-0732">Signal</keyword>
<proteinExistence type="predicted"/>
<keyword evidence="3" id="KW-1185">Reference proteome</keyword>
<gene>
    <name evidence="2" type="ORF">NIES2135_39400</name>
</gene>
<dbReference type="Proteomes" id="UP000217895">
    <property type="component" value="Chromosome"/>
</dbReference>
<evidence type="ECO:0000256" key="1">
    <source>
        <dbReference type="SAM" id="SignalP"/>
    </source>
</evidence>
<accession>A0A1Z4JK18</accession>
<evidence type="ECO:0000313" key="3">
    <source>
        <dbReference type="Proteomes" id="UP000217895"/>
    </source>
</evidence>
<evidence type="ECO:0000313" key="2">
    <source>
        <dbReference type="EMBL" id="BAY57076.1"/>
    </source>
</evidence>
<sequence length="158" mass="15908">MTTAKAIKTSFFGLMSAVLMTAPAFAQNAASVVQQSSQGTEQAGVGNVSVQGNLQTADVTQLSSPVYPYGASINGANVIQGNSQQAGQIGYGNTNIQGNATSATVTQGTPTSPWFPGYPTPGVNGANVVQGSQQGAFQFGGFNSSVQGSATDATVTQH</sequence>
<dbReference type="EMBL" id="AP018203">
    <property type="protein sequence ID" value="BAY57076.1"/>
    <property type="molecule type" value="Genomic_DNA"/>
</dbReference>
<name>A0A1Z4JK18_LEPBY</name>
<reference evidence="2 3" key="1">
    <citation type="submission" date="2017-06" db="EMBL/GenBank/DDBJ databases">
        <title>Genome sequencing of cyanobaciteial culture collection at National Institute for Environmental Studies (NIES).</title>
        <authorList>
            <person name="Hirose Y."/>
            <person name="Shimura Y."/>
            <person name="Fujisawa T."/>
            <person name="Nakamura Y."/>
            <person name="Kawachi M."/>
        </authorList>
    </citation>
    <scope>NUCLEOTIDE SEQUENCE [LARGE SCALE GENOMIC DNA]</scope>
    <source>
        <strain evidence="2 3">NIES-2135</strain>
    </source>
</reference>